<proteinExistence type="predicted"/>
<reference evidence="2 3" key="1">
    <citation type="submission" date="2021-09" db="EMBL/GenBank/DDBJ databases">
        <title>Genomic insights and catalytic innovation underlie evolution of tropane alkaloids biosynthesis.</title>
        <authorList>
            <person name="Wang Y.-J."/>
            <person name="Tian T."/>
            <person name="Huang J.-P."/>
            <person name="Huang S.-X."/>
        </authorList>
    </citation>
    <scope>NUCLEOTIDE SEQUENCE [LARGE SCALE GENOMIC DNA]</scope>
    <source>
        <strain evidence="2">KIB-2018</strain>
        <tissue evidence="2">Leaf</tissue>
    </source>
</reference>
<dbReference type="SUPFAM" id="SSF56672">
    <property type="entry name" value="DNA/RNA polymerases"/>
    <property type="match status" value="1"/>
</dbReference>
<name>A0AAV8UE03_9ROSI</name>
<dbReference type="InterPro" id="IPR043502">
    <property type="entry name" value="DNA/RNA_pol_sf"/>
</dbReference>
<gene>
    <name evidence="2" type="ORF">K2173_018496</name>
</gene>
<dbReference type="CDD" id="cd09272">
    <property type="entry name" value="RNase_HI_RT_Ty1"/>
    <property type="match status" value="1"/>
</dbReference>
<dbReference type="InterPro" id="IPR013103">
    <property type="entry name" value="RVT_2"/>
</dbReference>
<protein>
    <recommendedName>
        <fullName evidence="1">Reverse transcriptase Ty1/copia-type domain-containing protein</fullName>
    </recommendedName>
</protein>
<keyword evidence="3" id="KW-1185">Reference proteome</keyword>
<dbReference type="Pfam" id="PF07727">
    <property type="entry name" value="RVT_2"/>
    <property type="match status" value="1"/>
</dbReference>
<evidence type="ECO:0000313" key="3">
    <source>
        <dbReference type="Proteomes" id="UP001159364"/>
    </source>
</evidence>
<sequence>MDVNNAILHGDLNEEVYMKLPPGFSSSDQTKVCKLKKSLYGLKQAPRYDLIIAGNDVDAIDKLKQYLSSCFHMKDLGLFKYFLGNEAARGTEGIFLSLVPIEQNHRLALADGTLMADPERYRRLVGRLIYLTITRPELYYSVHVLAQFMQNPRMDHWEAALRVAFFLSSDSDLRLLAYCDSDWASCPLNRRSLAGYVVLLGKSPISWKTKKQHTISRSSTEVEYRFMTTTTCELKWLPRLLQFLGVFDEDFTCLYCDSQAALHIEVNHTLIQDLLYNV</sequence>
<evidence type="ECO:0000259" key="1">
    <source>
        <dbReference type="Pfam" id="PF07727"/>
    </source>
</evidence>
<organism evidence="2 3">
    <name type="scientific">Erythroxylum novogranatense</name>
    <dbReference type="NCBI Taxonomy" id="1862640"/>
    <lineage>
        <taxon>Eukaryota</taxon>
        <taxon>Viridiplantae</taxon>
        <taxon>Streptophyta</taxon>
        <taxon>Embryophyta</taxon>
        <taxon>Tracheophyta</taxon>
        <taxon>Spermatophyta</taxon>
        <taxon>Magnoliopsida</taxon>
        <taxon>eudicotyledons</taxon>
        <taxon>Gunneridae</taxon>
        <taxon>Pentapetalae</taxon>
        <taxon>rosids</taxon>
        <taxon>fabids</taxon>
        <taxon>Malpighiales</taxon>
        <taxon>Erythroxylaceae</taxon>
        <taxon>Erythroxylum</taxon>
    </lineage>
</organism>
<dbReference type="Proteomes" id="UP001159364">
    <property type="component" value="Linkage Group LG08"/>
</dbReference>
<dbReference type="AlphaFoldDB" id="A0AAV8UE03"/>
<feature type="domain" description="Reverse transcriptase Ty1/copia-type" evidence="1">
    <location>
        <begin position="1"/>
        <end position="47"/>
    </location>
</feature>
<evidence type="ECO:0000313" key="2">
    <source>
        <dbReference type="EMBL" id="KAJ8899522.1"/>
    </source>
</evidence>
<dbReference type="PANTHER" id="PTHR11439">
    <property type="entry name" value="GAG-POL-RELATED RETROTRANSPOSON"/>
    <property type="match status" value="1"/>
</dbReference>
<dbReference type="PANTHER" id="PTHR11439:SF470">
    <property type="entry name" value="CYSTEINE-RICH RLK (RECEPTOR-LIKE PROTEIN KINASE) 8"/>
    <property type="match status" value="1"/>
</dbReference>
<accession>A0AAV8UE03</accession>
<dbReference type="EMBL" id="JAIWQS010000008">
    <property type="protein sequence ID" value="KAJ8899522.1"/>
    <property type="molecule type" value="Genomic_DNA"/>
</dbReference>
<comment type="caution">
    <text evidence="2">The sequence shown here is derived from an EMBL/GenBank/DDBJ whole genome shotgun (WGS) entry which is preliminary data.</text>
</comment>